<evidence type="ECO:0000313" key="1">
    <source>
        <dbReference type="EMBL" id="QHT11159.1"/>
    </source>
</evidence>
<reference evidence="1" key="1">
    <citation type="journal article" date="2020" name="Nature">
        <title>Giant virus diversity and host interactions through global metagenomics.</title>
        <authorList>
            <person name="Schulz F."/>
            <person name="Roux S."/>
            <person name="Paez-Espino D."/>
            <person name="Jungbluth S."/>
            <person name="Walsh D.A."/>
            <person name="Denef V.J."/>
            <person name="McMahon K.D."/>
            <person name="Konstantinidis K.T."/>
            <person name="Eloe-Fadrosh E.A."/>
            <person name="Kyrpides N.C."/>
            <person name="Woyke T."/>
        </authorList>
    </citation>
    <scope>NUCLEOTIDE SEQUENCE</scope>
    <source>
        <strain evidence="1">GVMAG-M-3300023174-111</strain>
    </source>
</reference>
<organism evidence="1">
    <name type="scientific">viral metagenome</name>
    <dbReference type="NCBI Taxonomy" id="1070528"/>
    <lineage>
        <taxon>unclassified sequences</taxon>
        <taxon>metagenomes</taxon>
        <taxon>organismal metagenomes</taxon>
    </lineage>
</organism>
<dbReference type="AlphaFoldDB" id="A0A6C0D5I3"/>
<accession>A0A6C0D5I3</accession>
<protein>
    <submittedName>
        <fullName evidence="1">Uncharacterized protein</fullName>
    </submittedName>
</protein>
<proteinExistence type="predicted"/>
<dbReference type="EMBL" id="MN739531">
    <property type="protein sequence ID" value="QHT11159.1"/>
    <property type="molecule type" value="Genomic_DNA"/>
</dbReference>
<name>A0A6C0D5I3_9ZZZZ</name>
<sequence length="288" mass="34245">METFSLTRYLYPTIEVKQSLLLAILDRELDEALFWTFELFYSNDYIDDSLLDTSTIDYICELYEHFYKKLNPDIESWIQKKLLLIDPAIAVASLVQTLIYRQYSIVEFIEAFLHIKCQDNQDLRVNGKLRILLSQENIIKYATLSTDSPRTLLKFVCRFPIRRNAAVLFNTFIPDNMVNIWFYGWLYYASNTLIWSHRIQQFDGIVNHDTKTVEFDDDEYDENDMTRFELFHNKWNFEPDEQSLELQKRIIGQHIDGTVQMDIRAFCDKYGAHIPTRKLKLRNVLALS</sequence>